<feature type="non-terminal residue" evidence="1">
    <location>
        <position position="24"/>
    </location>
</feature>
<organism evidence="1">
    <name type="scientific">marine metagenome</name>
    <dbReference type="NCBI Taxonomy" id="408172"/>
    <lineage>
        <taxon>unclassified sequences</taxon>
        <taxon>metagenomes</taxon>
        <taxon>ecological metagenomes</taxon>
    </lineage>
</organism>
<gene>
    <name evidence="1" type="ORF">METZ01_LOCUS441894</name>
</gene>
<reference evidence="1" key="1">
    <citation type="submission" date="2018-05" db="EMBL/GenBank/DDBJ databases">
        <authorList>
            <person name="Lanie J.A."/>
            <person name="Ng W.-L."/>
            <person name="Kazmierczak K.M."/>
            <person name="Andrzejewski T.M."/>
            <person name="Davidsen T.M."/>
            <person name="Wayne K.J."/>
            <person name="Tettelin H."/>
            <person name="Glass J.I."/>
            <person name="Rusch D."/>
            <person name="Podicherti R."/>
            <person name="Tsui H.-C.T."/>
            <person name="Winkler M.E."/>
        </authorList>
    </citation>
    <scope>NUCLEOTIDE SEQUENCE</scope>
</reference>
<proteinExistence type="predicted"/>
<sequence>MISNLRNVTHTAYYALLQMDVNDT</sequence>
<dbReference type="AlphaFoldDB" id="A0A382Z128"/>
<name>A0A382Z128_9ZZZZ</name>
<dbReference type="EMBL" id="UINC01180042">
    <property type="protein sequence ID" value="SVD89040.1"/>
    <property type="molecule type" value="Genomic_DNA"/>
</dbReference>
<evidence type="ECO:0000313" key="1">
    <source>
        <dbReference type="EMBL" id="SVD89040.1"/>
    </source>
</evidence>
<accession>A0A382Z128</accession>
<protein>
    <submittedName>
        <fullName evidence="1">Uncharacterized protein</fullName>
    </submittedName>
</protein>